<dbReference type="Proteomes" id="UP000254575">
    <property type="component" value="Unassembled WGS sequence"/>
</dbReference>
<keyword evidence="1" id="KW-1133">Transmembrane helix</keyword>
<dbReference type="InterPro" id="IPR014717">
    <property type="entry name" value="Transl_elong_EF1B/ribsomal_bS6"/>
</dbReference>
<sequence>MKFVPINQLDQSNPGTWPIYYKAIIWILLFGGILFAFNHFKLTEMVDMENRNNNTIQEKEKTYRELLQYTVDLDAYKARSEELLDRLESLLTYLPAQNQIATSIEEVNTAAADAGINLSGFKPADKYLPTEYYDIAPIALNTTTYFTNFANFSEGLTNLQRIMNISDFNLVVLKNSSNSRDSSDTWAENAIAVTDTQLQTYIYNGDIEKLRKGELPQSSTAAK</sequence>
<evidence type="ECO:0000256" key="1">
    <source>
        <dbReference type="SAM" id="Phobius"/>
    </source>
</evidence>
<dbReference type="Gene3D" id="3.30.70.60">
    <property type="match status" value="1"/>
</dbReference>
<proteinExistence type="predicted"/>
<feature type="transmembrane region" description="Helical" evidence="1">
    <location>
        <begin position="20"/>
        <end position="40"/>
    </location>
</feature>
<dbReference type="PANTHER" id="PTHR39555">
    <property type="entry name" value="FIMBRIAL ASSEMBLY PROTEIN PILO-LIKE PROTEIN-RELATED"/>
    <property type="match status" value="1"/>
</dbReference>
<gene>
    <name evidence="2" type="ORF">NCTC10717_01787</name>
</gene>
<dbReference type="Pfam" id="PF04350">
    <property type="entry name" value="PilO"/>
    <property type="match status" value="1"/>
</dbReference>
<accession>A0A380N0J7</accession>
<name>A0A380N0J7_9GAMM</name>
<keyword evidence="3" id="KW-1185">Reference proteome</keyword>
<evidence type="ECO:0000313" key="2">
    <source>
        <dbReference type="EMBL" id="SUO98048.1"/>
    </source>
</evidence>
<dbReference type="EMBL" id="UHIA01000004">
    <property type="protein sequence ID" value="SUO98048.1"/>
    <property type="molecule type" value="Genomic_DNA"/>
</dbReference>
<keyword evidence="1" id="KW-0472">Membrane</keyword>
<keyword evidence="1" id="KW-0812">Transmembrane</keyword>
<dbReference type="GO" id="GO:0043683">
    <property type="term" value="P:type IV pilus assembly"/>
    <property type="evidence" value="ECO:0007669"/>
    <property type="project" value="InterPro"/>
</dbReference>
<dbReference type="GO" id="GO:0043107">
    <property type="term" value="P:type IV pilus-dependent motility"/>
    <property type="evidence" value="ECO:0007669"/>
    <property type="project" value="InterPro"/>
</dbReference>
<reference evidence="2 3" key="1">
    <citation type="submission" date="2018-06" db="EMBL/GenBank/DDBJ databases">
        <authorList>
            <consortium name="Pathogen Informatics"/>
            <person name="Doyle S."/>
        </authorList>
    </citation>
    <scope>NUCLEOTIDE SEQUENCE [LARGE SCALE GENOMIC DNA]</scope>
    <source>
        <strain evidence="2 3">NCTC10717</strain>
    </source>
</reference>
<dbReference type="PANTHER" id="PTHR39555:SF1">
    <property type="entry name" value="TYPE IV PILUS INNER MEMBRANE COMPONENT PILO"/>
    <property type="match status" value="1"/>
</dbReference>
<evidence type="ECO:0000313" key="3">
    <source>
        <dbReference type="Proteomes" id="UP000254575"/>
    </source>
</evidence>
<dbReference type="InterPro" id="IPR007445">
    <property type="entry name" value="PilO"/>
</dbReference>
<dbReference type="OrthoDB" id="9802133at2"/>
<protein>
    <submittedName>
        <fullName evidence="2">Pilus assembly protein, PilO</fullName>
    </submittedName>
</protein>
<dbReference type="RefSeq" id="WP_115218921.1">
    <property type="nucleotide sequence ID" value="NZ_UHIA01000004.1"/>
</dbReference>
<dbReference type="AlphaFoldDB" id="A0A380N0J7"/>
<organism evidence="2 3">
    <name type="scientific">Suttonella indologenes</name>
    <dbReference type="NCBI Taxonomy" id="13276"/>
    <lineage>
        <taxon>Bacteria</taxon>
        <taxon>Pseudomonadati</taxon>
        <taxon>Pseudomonadota</taxon>
        <taxon>Gammaproteobacteria</taxon>
        <taxon>Cardiobacteriales</taxon>
        <taxon>Cardiobacteriaceae</taxon>
        <taxon>Suttonella</taxon>
    </lineage>
</organism>